<dbReference type="GO" id="GO:0005524">
    <property type="term" value="F:ATP binding"/>
    <property type="evidence" value="ECO:0007669"/>
    <property type="project" value="InterPro"/>
</dbReference>
<dbReference type="SMART" id="SM00382">
    <property type="entry name" value="AAA"/>
    <property type="match status" value="1"/>
</dbReference>
<dbReference type="CDD" id="cd03263">
    <property type="entry name" value="ABC_subfamily_A"/>
    <property type="match status" value="1"/>
</dbReference>
<evidence type="ECO:0000256" key="1">
    <source>
        <dbReference type="ARBA" id="ARBA00004141"/>
    </source>
</evidence>
<dbReference type="PROSITE" id="PS50893">
    <property type="entry name" value="ABC_TRANSPORTER_2"/>
    <property type="match status" value="1"/>
</dbReference>
<dbReference type="EMBL" id="CAJVCH010140594">
    <property type="protein sequence ID" value="CAG7726830.1"/>
    <property type="molecule type" value="Genomic_DNA"/>
</dbReference>
<feature type="transmembrane region" description="Helical" evidence="5">
    <location>
        <begin position="233"/>
        <end position="253"/>
    </location>
</feature>
<evidence type="ECO:0000259" key="6">
    <source>
        <dbReference type="PROSITE" id="PS50893"/>
    </source>
</evidence>
<dbReference type="OrthoDB" id="10255969at2759"/>
<dbReference type="PANTHER" id="PTHR19229:SF250">
    <property type="entry name" value="ABC TRANSPORTER DOMAIN-CONTAINING PROTEIN-RELATED"/>
    <property type="match status" value="1"/>
</dbReference>
<feature type="domain" description="ABC transporter" evidence="6">
    <location>
        <begin position="1123"/>
        <end position="1353"/>
    </location>
</feature>
<name>A0A8J2NZY1_9HEXA</name>
<organism evidence="7 8">
    <name type="scientific">Allacma fusca</name>
    <dbReference type="NCBI Taxonomy" id="39272"/>
    <lineage>
        <taxon>Eukaryota</taxon>
        <taxon>Metazoa</taxon>
        <taxon>Ecdysozoa</taxon>
        <taxon>Arthropoda</taxon>
        <taxon>Hexapoda</taxon>
        <taxon>Collembola</taxon>
        <taxon>Symphypleona</taxon>
        <taxon>Sminthuridae</taxon>
        <taxon>Allacma</taxon>
    </lineage>
</organism>
<dbReference type="PANTHER" id="PTHR19229">
    <property type="entry name" value="ATP-BINDING CASSETTE TRANSPORTER SUBFAMILY A ABCA"/>
    <property type="match status" value="1"/>
</dbReference>
<feature type="transmembrane region" description="Helical" evidence="5">
    <location>
        <begin position="913"/>
        <end position="933"/>
    </location>
</feature>
<protein>
    <recommendedName>
        <fullName evidence="6">ABC transporter domain-containing protein</fullName>
    </recommendedName>
</protein>
<dbReference type="InterPro" id="IPR013525">
    <property type="entry name" value="ABC2_TM"/>
</dbReference>
<dbReference type="InterPro" id="IPR026082">
    <property type="entry name" value="ABCA"/>
</dbReference>
<dbReference type="GO" id="GO:0005319">
    <property type="term" value="F:lipid transporter activity"/>
    <property type="evidence" value="ECO:0007669"/>
    <property type="project" value="TreeGrafter"/>
</dbReference>
<dbReference type="GO" id="GO:0016887">
    <property type="term" value="F:ATP hydrolysis activity"/>
    <property type="evidence" value="ECO:0007669"/>
    <property type="project" value="InterPro"/>
</dbReference>
<feature type="non-terminal residue" evidence="7">
    <location>
        <position position="1"/>
    </location>
</feature>
<keyword evidence="2 5" id="KW-0812">Transmembrane</keyword>
<feature type="transmembrane region" description="Helical" evidence="5">
    <location>
        <begin position="664"/>
        <end position="685"/>
    </location>
</feature>
<dbReference type="Pfam" id="PF23321">
    <property type="entry name" value="R1_ABCA1"/>
    <property type="match status" value="1"/>
</dbReference>
<comment type="caution">
    <text evidence="7">The sequence shown here is derived from an EMBL/GenBank/DDBJ whole genome shotgun (WGS) entry which is preliminary data.</text>
</comment>
<dbReference type="Pfam" id="PF00005">
    <property type="entry name" value="ABC_tran"/>
    <property type="match status" value="1"/>
</dbReference>
<evidence type="ECO:0000313" key="8">
    <source>
        <dbReference type="Proteomes" id="UP000708208"/>
    </source>
</evidence>
<keyword evidence="3 5" id="KW-1133">Transmembrane helix</keyword>
<evidence type="ECO:0000256" key="4">
    <source>
        <dbReference type="ARBA" id="ARBA00023136"/>
    </source>
</evidence>
<feature type="transmembrane region" description="Helical" evidence="5">
    <location>
        <begin position="832"/>
        <end position="852"/>
    </location>
</feature>
<feature type="transmembrane region" description="Helical" evidence="5">
    <location>
        <begin position="265"/>
        <end position="292"/>
    </location>
</feature>
<reference evidence="7" key="1">
    <citation type="submission" date="2021-06" db="EMBL/GenBank/DDBJ databases">
        <authorList>
            <person name="Hodson N. C."/>
            <person name="Mongue J. A."/>
            <person name="Jaron S. K."/>
        </authorList>
    </citation>
    <scope>NUCLEOTIDE SEQUENCE</scope>
</reference>
<keyword evidence="8" id="KW-1185">Reference proteome</keyword>
<keyword evidence="4 5" id="KW-0472">Membrane</keyword>
<dbReference type="GO" id="GO:0016020">
    <property type="term" value="C:membrane"/>
    <property type="evidence" value="ECO:0007669"/>
    <property type="project" value="UniProtKB-SubCell"/>
</dbReference>
<dbReference type="InterPro" id="IPR003439">
    <property type="entry name" value="ABC_transporter-like_ATP-bd"/>
</dbReference>
<evidence type="ECO:0000256" key="5">
    <source>
        <dbReference type="SAM" id="Phobius"/>
    </source>
</evidence>
<feature type="transmembrane region" description="Helical" evidence="5">
    <location>
        <begin position="1049"/>
        <end position="1069"/>
    </location>
</feature>
<proteinExistence type="predicted"/>
<evidence type="ECO:0000256" key="2">
    <source>
        <dbReference type="ARBA" id="ARBA00022692"/>
    </source>
</evidence>
<comment type="subcellular location">
    <subcellularLocation>
        <location evidence="1">Membrane</location>
        <topology evidence="1">Multi-pass membrane protein</topology>
    </subcellularLocation>
</comment>
<dbReference type="Proteomes" id="UP000708208">
    <property type="component" value="Unassembled WGS sequence"/>
</dbReference>
<sequence length="1460" mass="164839">LKILLYSPLNNETNKIMSTLATEFLQFPVRYNKSIEKNVVHYTVKGFETPAKLLEEYQEIYKDVLGAVIFDETNLTSYSLRLPAKQRIVKGSTSYSKNEWMTALLYPVHQFLGARNSQDNEGGSPGYHSQGFTYLQWAVDCSVIKYFSKELDHHPFDPRKSSLGDYQILLQRFPFPAYVEDELLIALQGWLPLIFLMSFIYPVINTTKAIVVEKEKRLKESMKMMGLPNYLHWSAWFTKSFMFLVISAIFMTTLLKVKFTDGLAIITYGSGTVLFAFLLSYLFCTITLAFLISSLFSKANYASTVAGVLWFLTFFPYSFLQPRYQTMGQAGKVIASLLSNTGMSFGCQIISMFEGTGAGVQWSTIAKGASPQDDFTLLHCILILFADGVIYLLAALYIEAVRPGEFGVPQPWYFPFKKSYWFGRAVSPDVSSSSNGHTYGENIEPPPVNGKAGIKIQGLSKVFGKQAAVKSLTINMYENQITALLGHNGAEVRDNLGLCPQHDVLFDELTVEEHLRFFCLMKGYPHVDTEINRMLSALGLEPKRHAQSQTLSGELLLWRMITAVLNKHLDVFDEIERNREELLIDSYGASITTMEEVFIRVVNAVERRKANEDTATTKISIQALQKDVKYELHNHLHKNTGISLFLQQLWAMIVKKSLHVSRNWSLLIIQTILPVGFLIIALTVMKTWPDVLEEPEFPVELTDFGSTVTTLNCNDTDNICEKYTLYADRVGTRISLASNFTDSILKQYQKDLLTTNLKYIVGMEKTNDKLLALFNNQPLHAQPIALNFVSNALLKKYYKDDVTIKLSNHPLPFTVEDDISNVKTFWSAGFQVAFNIAFGMSFLSSGFVVFLIKERESKAKHLQFVTGVNFVVFWIANFIIDAANFIVPVILLPVVLIFFQIETFDDLTVLGNLFLLLLFYGWAIIPLMYLFSFRFTIPSTGFTRMIMFNVISGIAPLVAICIIKMPELDLMMTAEILEWIFLVSPNYSMGYGIVSLSTNKLLAKRCNMALVMKKDFCKLQYNEYNICCREYNHVENKAYQYLDMHPAGIGWNLLFLFLIGAICCVILLIMESHVFEQVHVKSSKSKVELSNNNSDLTQDSDVLAEAAHIRKTKQKDLILSNNLVLRDLTKSYGSFTAVKSLNLGVQYKECFGLLGINGAGKTSTFQMLTGDLSTSSGEAFVYGHSVNSDIKNVQKNLGYCPQLDSIIEELTGRETIRLFARLRGIKESEIDSLVERLAANLLFSEHIDQRVGAYSGGNKRKLSTAVALIGNPPIVFLDEPTTGMDPVARRHLWNCITKFREAGTSILLTSHSMEECEALCTRLAIMVNGEFRCLGSIQHLKSKFGEGYTVIAQMSIKAEISKKSFQESLRRRSSDVQNDWEVEIEALKKFIEDSFPGSILKDAHPGYVHYHVTNPSSTWGELFTKMDIAKSLFKLEAYSVGQTSLEQIFLNITKSQMTKA</sequence>
<feature type="transmembrane region" description="Helical" evidence="5">
    <location>
        <begin position="872"/>
        <end position="901"/>
    </location>
</feature>
<feature type="transmembrane region" description="Helical" evidence="5">
    <location>
        <begin position="945"/>
        <end position="965"/>
    </location>
</feature>
<accession>A0A8J2NZY1</accession>
<feature type="transmembrane region" description="Helical" evidence="5">
    <location>
        <begin position="190"/>
        <end position="212"/>
    </location>
</feature>
<feature type="transmembrane region" description="Helical" evidence="5">
    <location>
        <begin position="299"/>
        <end position="319"/>
    </location>
</feature>
<dbReference type="Pfam" id="PF12698">
    <property type="entry name" value="ABC2_membrane_3"/>
    <property type="match status" value="2"/>
</dbReference>
<dbReference type="InterPro" id="IPR003593">
    <property type="entry name" value="AAA+_ATPase"/>
</dbReference>
<dbReference type="FunFam" id="3.40.50.300:FF:000327">
    <property type="entry name" value="ATP-binding cassette sub-family A member 3"/>
    <property type="match status" value="1"/>
</dbReference>
<evidence type="ECO:0000256" key="3">
    <source>
        <dbReference type="ARBA" id="ARBA00022989"/>
    </source>
</evidence>
<feature type="transmembrane region" description="Helical" evidence="5">
    <location>
        <begin position="376"/>
        <end position="398"/>
    </location>
</feature>
<gene>
    <name evidence="7" type="ORF">AFUS01_LOCUS15715</name>
</gene>
<dbReference type="InterPro" id="IPR056264">
    <property type="entry name" value="R2_ABCA1-4-like"/>
</dbReference>
<evidence type="ECO:0000313" key="7">
    <source>
        <dbReference type="EMBL" id="CAG7726830.1"/>
    </source>
</evidence>
<dbReference type="GO" id="GO:0140359">
    <property type="term" value="F:ABC-type transporter activity"/>
    <property type="evidence" value="ECO:0007669"/>
    <property type="project" value="InterPro"/>
</dbReference>